<gene>
    <name evidence="1" type="ORF">VNO80_12153</name>
</gene>
<proteinExistence type="predicted"/>
<protein>
    <submittedName>
        <fullName evidence="1">Uncharacterized protein</fullName>
    </submittedName>
</protein>
<dbReference type="AlphaFoldDB" id="A0AAN9RL42"/>
<evidence type="ECO:0000313" key="2">
    <source>
        <dbReference type="Proteomes" id="UP001374584"/>
    </source>
</evidence>
<keyword evidence="2" id="KW-1185">Reference proteome</keyword>
<name>A0AAN9RL42_PHACN</name>
<dbReference type="EMBL" id="JAYMYR010000004">
    <property type="protein sequence ID" value="KAK7370098.1"/>
    <property type="molecule type" value="Genomic_DNA"/>
</dbReference>
<dbReference type="Proteomes" id="UP001374584">
    <property type="component" value="Unassembled WGS sequence"/>
</dbReference>
<evidence type="ECO:0000313" key="1">
    <source>
        <dbReference type="EMBL" id="KAK7370098.1"/>
    </source>
</evidence>
<organism evidence="1 2">
    <name type="scientific">Phaseolus coccineus</name>
    <name type="common">Scarlet runner bean</name>
    <name type="synonym">Phaseolus multiflorus</name>
    <dbReference type="NCBI Taxonomy" id="3886"/>
    <lineage>
        <taxon>Eukaryota</taxon>
        <taxon>Viridiplantae</taxon>
        <taxon>Streptophyta</taxon>
        <taxon>Embryophyta</taxon>
        <taxon>Tracheophyta</taxon>
        <taxon>Spermatophyta</taxon>
        <taxon>Magnoliopsida</taxon>
        <taxon>eudicotyledons</taxon>
        <taxon>Gunneridae</taxon>
        <taxon>Pentapetalae</taxon>
        <taxon>rosids</taxon>
        <taxon>fabids</taxon>
        <taxon>Fabales</taxon>
        <taxon>Fabaceae</taxon>
        <taxon>Papilionoideae</taxon>
        <taxon>50 kb inversion clade</taxon>
        <taxon>NPAAA clade</taxon>
        <taxon>indigoferoid/millettioid clade</taxon>
        <taxon>Phaseoleae</taxon>
        <taxon>Phaseolus</taxon>
    </lineage>
</organism>
<comment type="caution">
    <text evidence="1">The sequence shown here is derived from an EMBL/GenBank/DDBJ whole genome shotgun (WGS) entry which is preliminary data.</text>
</comment>
<reference evidence="1 2" key="1">
    <citation type="submission" date="2024-01" db="EMBL/GenBank/DDBJ databases">
        <title>The genomes of 5 underutilized Papilionoideae crops provide insights into root nodulation and disease resistanc.</title>
        <authorList>
            <person name="Jiang F."/>
        </authorList>
    </citation>
    <scope>NUCLEOTIDE SEQUENCE [LARGE SCALE GENOMIC DNA]</scope>
    <source>
        <strain evidence="1">JINMINGXINNONG_FW02</strain>
        <tissue evidence="1">Leaves</tissue>
    </source>
</reference>
<accession>A0AAN9RL42</accession>
<sequence length="123" mass="13897">MVEAKRDKEEEEEEEERESKFFCVSFPVPPPSSPLIFSLGLGSACDPLFSQETAPVQFNHLDRLARKLARPVACDCFGFDCLGSGAVCKKVGSLNSFLDTEDHTWSREIHAWSKNKMERFPLL</sequence>